<proteinExistence type="predicted"/>
<dbReference type="EMBL" id="BMMU01000002">
    <property type="protein sequence ID" value="GGJ16212.1"/>
    <property type="molecule type" value="Genomic_DNA"/>
</dbReference>
<organism evidence="2 3">
    <name type="scientific">Streptomyces lacrimifluminis</name>
    <dbReference type="NCBI Taxonomy" id="1500077"/>
    <lineage>
        <taxon>Bacteria</taxon>
        <taxon>Bacillati</taxon>
        <taxon>Actinomycetota</taxon>
        <taxon>Actinomycetes</taxon>
        <taxon>Kitasatosporales</taxon>
        <taxon>Streptomycetaceae</taxon>
        <taxon>Streptomyces</taxon>
    </lineage>
</organism>
<dbReference type="InterPro" id="IPR011518">
    <property type="entry name" value="Transposase_36"/>
</dbReference>
<reference evidence="2" key="1">
    <citation type="journal article" date="2014" name="Int. J. Syst. Evol. Microbiol.">
        <title>Complete genome sequence of Corynebacterium casei LMG S-19264T (=DSM 44701T), isolated from a smear-ripened cheese.</title>
        <authorList>
            <consortium name="US DOE Joint Genome Institute (JGI-PGF)"/>
            <person name="Walter F."/>
            <person name="Albersmeier A."/>
            <person name="Kalinowski J."/>
            <person name="Ruckert C."/>
        </authorList>
    </citation>
    <scope>NUCLEOTIDE SEQUENCE</scope>
    <source>
        <strain evidence="2">CGMCC 4.7272</strain>
    </source>
</reference>
<gene>
    <name evidence="2" type="ORF">GCM10012282_10440</name>
</gene>
<accession>A0A917KKH9</accession>
<dbReference type="AlphaFoldDB" id="A0A917KKH9"/>
<sequence length="67" mass="7195">MDLDPGPRPALLALVEPDERGGPMPPPRWTTKPTRKPAAELTRQGHRVSADTVAGLLREVTGWPSGS</sequence>
<protein>
    <recommendedName>
        <fullName evidence="4">Transposase</fullName>
    </recommendedName>
</protein>
<evidence type="ECO:0000256" key="1">
    <source>
        <dbReference type="SAM" id="MobiDB-lite"/>
    </source>
</evidence>
<feature type="region of interest" description="Disordered" evidence="1">
    <location>
        <begin position="16"/>
        <end position="48"/>
    </location>
</feature>
<dbReference type="Pfam" id="PF07592">
    <property type="entry name" value="DDE_Tnp_ISAZ013"/>
    <property type="match status" value="1"/>
</dbReference>
<evidence type="ECO:0008006" key="4">
    <source>
        <dbReference type="Google" id="ProtNLM"/>
    </source>
</evidence>
<evidence type="ECO:0000313" key="3">
    <source>
        <dbReference type="Proteomes" id="UP000625682"/>
    </source>
</evidence>
<dbReference type="Proteomes" id="UP000625682">
    <property type="component" value="Unassembled WGS sequence"/>
</dbReference>
<comment type="caution">
    <text evidence="2">The sequence shown here is derived from an EMBL/GenBank/DDBJ whole genome shotgun (WGS) entry which is preliminary data.</text>
</comment>
<name>A0A917KKH9_9ACTN</name>
<evidence type="ECO:0000313" key="2">
    <source>
        <dbReference type="EMBL" id="GGJ16212.1"/>
    </source>
</evidence>
<keyword evidence="3" id="KW-1185">Reference proteome</keyword>
<reference evidence="2" key="2">
    <citation type="submission" date="2020-09" db="EMBL/GenBank/DDBJ databases">
        <authorList>
            <person name="Sun Q."/>
            <person name="Zhou Y."/>
        </authorList>
    </citation>
    <scope>NUCLEOTIDE SEQUENCE</scope>
    <source>
        <strain evidence="2">CGMCC 4.7272</strain>
    </source>
</reference>